<protein>
    <submittedName>
        <fullName evidence="1">Uncharacterized protein</fullName>
    </submittedName>
</protein>
<comment type="caution">
    <text evidence="1">The sequence shown here is derived from an EMBL/GenBank/DDBJ whole genome shotgun (WGS) entry which is preliminary data.</text>
</comment>
<proteinExistence type="predicted"/>
<dbReference type="HOGENOM" id="CLU_3075863_0_0_11"/>
<dbReference type="Proteomes" id="UP000016498">
    <property type="component" value="Unassembled WGS sequence"/>
</dbReference>
<gene>
    <name evidence="1" type="ORF">HMPREF1549_02923</name>
</gene>
<organism evidence="1 2">
    <name type="scientific">Actinomyces johnsonii F0510</name>
    <dbReference type="NCBI Taxonomy" id="1227262"/>
    <lineage>
        <taxon>Bacteria</taxon>
        <taxon>Bacillati</taxon>
        <taxon>Actinomycetota</taxon>
        <taxon>Actinomycetes</taxon>
        <taxon>Actinomycetales</taxon>
        <taxon>Actinomycetaceae</taxon>
        <taxon>Actinomyces</taxon>
    </lineage>
</organism>
<name>U1R823_9ACTO</name>
<sequence length="52" mass="5601">MIADSVRIGSRVLPVGDALSLPPEVIWPVQALVNRSRCRESGLDSRGGRASR</sequence>
<reference evidence="1 2" key="1">
    <citation type="submission" date="2013-06" db="EMBL/GenBank/DDBJ databases">
        <authorList>
            <person name="Weinstock G."/>
            <person name="Sodergren E."/>
            <person name="Lobos E.A."/>
            <person name="Fulton L."/>
            <person name="Fulton R."/>
            <person name="Courtney L."/>
            <person name="Fronick C."/>
            <person name="O'Laughlin M."/>
            <person name="Godfrey J."/>
            <person name="Wilson R.M."/>
            <person name="Miner T."/>
            <person name="Farmer C."/>
            <person name="Delehaunty K."/>
            <person name="Cordes M."/>
            <person name="Minx P."/>
            <person name="Tomlinson C."/>
            <person name="Chen J."/>
            <person name="Wollam A."/>
            <person name="Pepin K.H."/>
            <person name="Bhonagiri V."/>
            <person name="Zhang X."/>
            <person name="Warren W."/>
            <person name="Mitreva M."/>
            <person name="Mardis E.R."/>
            <person name="Wilson R.K."/>
        </authorList>
    </citation>
    <scope>NUCLEOTIDE SEQUENCE [LARGE SCALE GENOMIC DNA]</scope>
    <source>
        <strain evidence="1 2">F0510</strain>
    </source>
</reference>
<dbReference type="EMBL" id="AWSD01000352">
    <property type="protein sequence ID" value="ERH15828.1"/>
    <property type="molecule type" value="Genomic_DNA"/>
</dbReference>
<evidence type="ECO:0000313" key="2">
    <source>
        <dbReference type="Proteomes" id="UP000016498"/>
    </source>
</evidence>
<evidence type="ECO:0000313" key="1">
    <source>
        <dbReference type="EMBL" id="ERH15828.1"/>
    </source>
</evidence>
<dbReference type="AlphaFoldDB" id="U1R823"/>
<accession>U1R823</accession>